<protein>
    <submittedName>
        <fullName evidence="1">Uncharacterized protein</fullName>
    </submittedName>
</protein>
<keyword evidence="2" id="KW-1185">Reference proteome</keyword>
<evidence type="ECO:0000313" key="1">
    <source>
        <dbReference type="EMBL" id="GIY41745.1"/>
    </source>
</evidence>
<organism evidence="1 2">
    <name type="scientific">Caerostris extrusa</name>
    <name type="common">Bark spider</name>
    <name type="synonym">Caerostris bankana</name>
    <dbReference type="NCBI Taxonomy" id="172846"/>
    <lineage>
        <taxon>Eukaryota</taxon>
        <taxon>Metazoa</taxon>
        <taxon>Ecdysozoa</taxon>
        <taxon>Arthropoda</taxon>
        <taxon>Chelicerata</taxon>
        <taxon>Arachnida</taxon>
        <taxon>Araneae</taxon>
        <taxon>Araneomorphae</taxon>
        <taxon>Entelegynae</taxon>
        <taxon>Araneoidea</taxon>
        <taxon>Araneidae</taxon>
        <taxon>Caerostris</taxon>
    </lineage>
</organism>
<gene>
    <name evidence="1" type="ORF">CEXT_739871</name>
</gene>
<dbReference type="EMBL" id="BPLR01010748">
    <property type="protein sequence ID" value="GIY41745.1"/>
    <property type="molecule type" value="Genomic_DNA"/>
</dbReference>
<dbReference type="AlphaFoldDB" id="A0AAV4T618"/>
<reference evidence="1 2" key="1">
    <citation type="submission" date="2021-06" db="EMBL/GenBank/DDBJ databases">
        <title>Caerostris extrusa draft genome.</title>
        <authorList>
            <person name="Kono N."/>
            <person name="Arakawa K."/>
        </authorList>
    </citation>
    <scope>NUCLEOTIDE SEQUENCE [LARGE SCALE GENOMIC DNA]</scope>
</reference>
<proteinExistence type="predicted"/>
<sequence length="263" mass="29133">MDSNPQSNDCIGLWRILNVFTASNRSRAMLDISAACWLPFRMGKTADHHVSIADGFYLVHVVVTNDGIKYPVYSEHKTNSMLQVNEFLTRLPPTTSHDFVFSSWMGTCKEVSSPVFRKHSGHGSKFKHKARDSSLCVYYGTQAKYRWHLAFQIEAPQFSSFPACPAPGLSLEGSSITLRPILSPCAFQKLLGVSLSSPFKRSKKCQLALFKTKLHLLYCAPGSKIAGGTLVGLVTRVGLSHRLSSTTLHFGGPKQIIDSWKIP</sequence>
<name>A0AAV4T618_CAEEX</name>
<accession>A0AAV4T618</accession>
<comment type="caution">
    <text evidence="1">The sequence shown here is derived from an EMBL/GenBank/DDBJ whole genome shotgun (WGS) entry which is preliminary data.</text>
</comment>
<evidence type="ECO:0000313" key="2">
    <source>
        <dbReference type="Proteomes" id="UP001054945"/>
    </source>
</evidence>
<dbReference type="Proteomes" id="UP001054945">
    <property type="component" value="Unassembled WGS sequence"/>
</dbReference>